<dbReference type="RefSeq" id="WP_378297233.1">
    <property type="nucleotide sequence ID" value="NZ_JBHUHD010000004.1"/>
</dbReference>
<feature type="domain" description="DUF1468" evidence="2">
    <location>
        <begin position="25"/>
        <end position="168"/>
    </location>
</feature>
<feature type="transmembrane region" description="Helical" evidence="1">
    <location>
        <begin position="55"/>
        <end position="75"/>
    </location>
</feature>
<dbReference type="InterPro" id="IPR009936">
    <property type="entry name" value="DUF1468"/>
</dbReference>
<proteinExistence type="predicted"/>
<keyword evidence="1" id="KW-0812">Transmembrane</keyword>
<reference evidence="4" key="1">
    <citation type="journal article" date="2019" name="Int. J. Syst. Evol. Microbiol.">
        <title>The Global Catalogue of Microorganisms (GCM) 10K type strain sequencing project: providing services to taxonomists for standard genome sequencing and annotation.</title>
        <authorList>
            <consortium name="The Broad Institute Genomics Platform"/>
            <consortium name="The Broad Institute Genome Sequencing Center for Infectious Disease"/>
            <person name="Wu L."/>
            <person name="Ma J."/>
        </authorList>
    </citation>
    <scope>NUCLEOTIDE SEQUENCE [LARGE SCALE GENOMIC DNA]</scope>
    <source>
        <strain evidence="4">CCM 7435</strain>
    </source>
</reference>
<accession>A0ABW4Z4G6</accession>
<feature type="transmembrane region" description="Helical" evidence="1">
    <location>
        <begin position="87"/>
        <end position="106"/>
    </location>
</feature>
<feature type="transmembrane region" description="Helical" evidence="1">
    <location>
        <begin position="118"/>
        <end position="135"/>
    </location>
</feature>
<dbReference type="Pfam" id="PF07331">
    <property type="entry name" value="TctB"/>
    <property type="match status" value="1"/>
</dbReference>
<feature type="transmembrane region" description="Helical" evidence="1">
    <location>
        <begin position="23"/>
        <end position="43"/>
    </location>
</feature>
<sequence length="225" mass="23179">MTNVARGTVGSRKQVGAVSPKELGAAAILIALAVLGFALSSELPRGTLRSVGAGMLPQALSILLGLCAIPILLGARRGDGGSEEFTFSLRGPFLVLSATALFALTIKSSHFDGWSTPELGLVVAGPLAIIVGGYASPDVQLRPLVTLALFLTPFSLVLFGDLLNLPIPIMPRYVQEVLLAGWSYRGALRLAAALMVGVGVLVLFTGRRASAKTSSTKTPNATAGG</sequence>
<dbReference type="EMBL" id="JBHUHD010000004">
    <property type="protein sequence ID" value="MFD2143516.1"/>
    <property type="molecule type" value="Genomic_DNA"/>
</dbReference>
<evidence type="ECO:0000259" key="2">
    <source>
        <dbReference type="Pfam" id="PF07331"/>
    </source>
</evidence>
<evidence type="ECO:0000313" key="3">
    <source>
        <dbReference type="EMBL" id="MFD2143516.1"/>
    </source>
</evidence>
<organism evidence="3 4">
    <name type="scientific">Ancylobacter oerskovii</name>
    <dbReference type="NCBI Taxonomy" id="459519"/>
    <lineage>
        <taxon>Bacteria</taxon>
        <taxon>Pseudomonadati</taxon>
        <taxon>Pseudomonadota</taxon>
        <taxon>Alphaproteobacteria</taxon>
        <taxon>Hyphomicrobiales</taxon>
        <taxon>Xanthobacteraceae</taxon>
        <taxon>Ancylobacter</taxon>
    </lineage>
</organism>
<name>A0ABW4Z4G6_9HYPH</name>
<gene>
    <name evidence="3" type="ORF">ACFSNC_24285</name>
</gene>
<keyword evidence="4" id="KW-1185">Reference proteome</keyword>
<comment type="caution">
    <text evidence="3">The sequence shown here is derived from an EMBL/GenBank/DDBJ whole genome shotgun (WGS) entry which is preliminary data.</text>
</comment>
<keyword evidence="1" id="KW-0472">Membrane</keyword>
<feature type="transmembrane region" description="Helical" evidence="1">
    <location>
        <begin position="187"/>
        <end position="206"/>
    </location>
</feature>
<feature type="transmembrane region" description="Helical" evidence="1">
    <location>
        <begin position="147"/>
        <end position="167"/>
    </location>
</feature>
<evidence type="ECO:0000313" key="4">
    <source>
        <dbReference type="Proteomes" id="UP001597299"/>
    </source>
</evidence>
<keyword evidence="1" id="KW-1133">Transmembrane helix</keyword>
<dbReference type="Proteomes" id="UP001597299">
    <property type="component" value="Unassembled WGS sequence"/>
</dbReference>
<evidence type="ECO:0000256" key="1">
    <source>
        <dbReference type="SAM" id="Phobius"/>
    </source>
</evidence>
<protein>
    <submittedName>
        <fullName evidence="3">Tripartite tricarboxylate transporter TctB family protein</fullName>
    </submittedName>
</protein>